<accession>A0A5E4AE34</accession>
<name>A0A5E4AE34_MARMO</name>
<evidence type="ECO:0000313" key="1">
    <source>
        <dbReference type="EMBL" id="VTJ54842.1"/>
    </source>
</evidence>
<dbReference type="AlphaFoldDB" id="A0A5E4AE34"/>
<gene>
    <name evidence="1" type="ORF">MONAX_5E033644</name>
</gene>
<organism evidence="1">
    <name type="scientific">Marmota monax</name>
    <name type="common">Woodchuck</name>
    <dbReference type="NCBI Taxonomy" id="9995"/>
    <lineage>
        <taxon>Eukaryota</taxon>
        <taxon>Metazoa</taxon>
        <taxon>Chordata</taxon>
        <taxon>Craniata</taxon>
        <taxon>Vertebrata</taxon>
        <taxon>Euteleostomi</taxon>
        <taxon>Mammalia</taxon>
        <taxon>Eutheria</taxon>
        <taxon>Euarchontoglires</taxon>
        <taxon>Glires</taxon>
        <taxon>Rodentia</taxon>
        <taxon>Sciuromorpha</taxon>
        <taxon>Sciuridae</taxon>
        <taxon>Xerinae</taxon>
        <taxon>Marmotini</taxon>
        <taxon>Marmota</taxon>
    </lineage>
</organism>
<protein>
    <submittedName>
        <fullName evidence="1">Uncharacterized protein</fullName>
    </submittedName>
</protein>
<sequence length="246" mass="25454">MSAPPLLRPPSPLLPVAAAAAAAAAALVPGSGPGPAPFLTTVSASAGGISFHLQIGLSREPVLLLQDSSGDYSLAHVREMACSIVDQKVRSRAPPRRAGGASLLAVPGRANFLALVNPGAILACALEKSGTGRGWTPSPRGSVLPVAQSSPSSIFFFFKQSDCSPACILFTHFHPSCGISRHPALFFSCPSLNSRLPVSSLSSLWTLDQRIPGAGILFPATEFPWDKLSRISAPLPSTLDPSPSSN</sequence>
<dbReference type="EMBL" id="CABDUW010000042">
    <property type="protein sequence ID" value="VTJ54842.1"/>
    <property type="molecule type" value="Genomic_DNA"/>
</dbReference>
<reference evidence="1" key="1">
    <citation type="submission" date="2019-04" db="EMBL/GenBank/DDBJ databases">
        <authorList>
            <person name="Alioto T."/>
            <person name="Alioto T."/>
        </authorList>
    </citation>
    <scope>NUCLEOTIDE SEQUENCE [LARGE SCALE GENOMIC DNA]</scope>
</reference>
<proteinExistence type="predicted"/>
<comment type="caution">
    <text evidence="1">The sequence shown here is derived from an EMBL/GenBank/DDBJ whole genome shotgun (WGS) entry which is preliminary data.</text>
</comment>